<dbReference type="PROSITE" id="PS50088">
    <property type="entry name" value="ANK_REPEAT"/>
    <property type="match status" value="1"/>
</dbReference>
<dbReference type="EMBL" id="JAUKUA010000001">
    <property type="protein sequence ID" value="KAK0732127.1"/>
    <property type="molecule type" value="Genomic_DNA"/>
</dbReference>
<sequence length="87" mass="10081">MILVSREVPECLEENLMENFPGSRSRLRPWDGPRLSHRMRQSRLRRRLNSKDSHGSTPLHCAAVMGNMEMFVFLLQRGVSQECVVGR</sequence>
<feature type="region of interest" description="Disordered" evidence="2">
    <location>
        <begin position="23"/>
        <end position="57"/>
    </location>
</feature>
<evidence type="ECO:0000256" key="2">
    <source>
        <dbReference type="SAM" id="MobiDB-lite"/>
    </source>
</evidence>
<dbReference type="InterPro" id="IPR002110">
    <property type="entry name" value="Ankyrin_rpt"/>
</dbReference>
<keyword evidence="4" id="KW-1185">Reference proteome</keyword>
<reference evidence="3" key="1">
    <citation type="submission" date="2023-06" db="EMBL/GenBank/DDBJ databases">
        <title>Genome-scale phylogeny and comparative genomics of the fungal order Sordariales.</title>
        <authorList>
            <consortium name="Lawrence Berkeley National Laboratory"/>
            <person name="Hensen N."/>
            <person name="Bonometti L."/>
            <person name="Westerberg I."/>
            <person name="Brannstrom I.O."/>
            <person name="Guillou S."/>
            <person name="Cros-Aarteil S."/>
            <person name="Calhoun S."/>
            <person name="Haridas S."/>
            <person name="Kuo A."/>
            <person name="Mondo S."/>
            <person name="Pangilinan J."/>
            <person name="Riley R."/>
            <person name="Labutti K."/>
            <person name="Andreopoulos B."/>
            <person name="Lipzen A."/>
            <person name="Chen C."/>
            <person name="Yanf M."/>
            <person name="Daum C."/>
            <person name="Ng V."/>
            <person name="Clum A."/>
            <person name="Steindorff A."/>
            <person name="Ohm R."/>
            <person name="Martin F."/>
            <person name="Silar P."/>
            <person name="Natvig D."/>
            <person name="Lalanne C."/>
            <person name="Gautier V."/>
            <person name="Ament-Velasquez S.L."/>
            <person name="Kruys A."/>
            <person name="Hutchinson M.I."/>
            <person name="Powell A.J."/>
            <person name="Barry K."/>
            <person name="Miller A.N."/>
            <person name="Grigoriev I.V."/>
            <person name="Debuchy R."/>
            <person name="Gladieux P."/>
            <person name="Thoren M.H."/>
            <person name="Johannesson H."/>
        </authorList>
    </citation>
    <scope>NUCLEOTIDE SEQUENCE</scope>
    <source>
        <strain evidence="3">SMH4607-1</strain>
    </source>
</reference>
<dbReference type="Gene3D" id="1.25.40.20">
    <property type="entry name" value="Ankyrin repeat-containing domain"/>
    <property type="match status" value="1"/>
</dbReference>
<keyword evidence="1" id="KW-0040">ANK repeat</keyword>
<proteinExistence type="predicted"/>
<evidence type="ECO:0000256" key="1">
    <source>
        <dbReference type="PROSITE-ProRule" id="PRU00023"/>
    </source>
</evidence>
<dbReference type="AlphaFoldDB" id="A0AA40EBH9"/>
<dbReference type="SMART" id="SM00248">
    <property type="entry name" value="ANK"/>
    <property type="match status" value="1"/>
</dbReference>
<feature type="repeat" description="ANK" evidence="1">
    <location>
        <begin position="54"/>
        <end position="80"/>
    </location>
</feature>
<gene>
    <name evidence="3" type="ORF">B0H67DRAFT_679616</name>
</gene>
<comment type="caution">
    <text evidence="3">The sequence shown here is derived from an EMBL/GenBank/DDBJ whole genome shotgun (WGS) entry which is preliminary data.</text>
</comment>
<accession>A0AA40EBH9</accession>
<evidence type="ECO:0000313" key="3">
    <source>
        <dbReference type="EMBL" id="KAK0732127.1"/>
    </source>
</evidence>
<protein>
    <submittedName>
        <fullName evidence="3">Uncharacterized protein</fullName>
    </submittedName>
</protein>
<dbReference type="Pfam" id="PF00023">
    <property type="entry name" value="Ank"/>
    <property type="match status" value="1"/>
</dbReference>
<name>A0AA40EBH9_9PEZI</name>
<dbReference type="PROSITE" id="PS50297">
    <property type="entry name" value="ANK_REP_REGION"/>
    <property type="match status" value="1"/>
</dbReference>
<dbReference type="InterPro" id="IPR036770">
    <property type="entry name" value="Ankyrin_rpt-contain_sf"/>
</dbReference>
<organism evidence="3 4">
    <name type="scientific">Lasiosphaeris hirsuta</name>
    <dbReference type="NCBI Taxonomy" id="260670"/>
    <lineage>
        <taxon>Eukaryota</taxon>
        <taxon>Fungi</taxon>
        <taxon>Dikarya</taxon>
        <taxon>Ascomycota</taxon>
        <taxon>Pezizomycotina</taxon>
        <taxon>Sordariomycetes</taxon>
        <taxon>Sordariomycetidae</taxon>
        <taxon>Sordariales</taxon>
        <taxon>Lasiosphaeriaceae</taxon>
        <taxon>Lasiosphaeris</taxon>
    </lineage>
</organism>
<evidence type="ECO:0000313" key="4">
    <source>
        <dbReference type="Proteomes" id="UP001172102"/>
    </source>
</evidence>
<feature type="compositionally biased region" description="Basic residues" evidence="2">
    <location>
        <begin position="35"/>
        <end position="48"/>
    </location>
</feature>
<dbReference type="Proteomes" id="UP001172102">
    <property type="component" value="Unassembled WGS sequence"/>
</dbReference>
<dbReference type="SUPFAM" id="SSF48403">
    <property type="entry name" value="Ankyrin repeat"/>
    <property type="match status" value="1"/>
</dbReference>